<organism evidence="10 11">
    <name type="scientific">Camelliibacillus cellulosilyticus</name>
    <dbReference type="NCBI Taxonomy" id="2174486"/>
    <lineage>
        <taxon>Bacteria</taxon>
        <taxon>Bacillati</taxon>
        <taxon>Bacillota</taxon>
        <taxon>Bacilli</taxon>
        <taxon>Bacillales</taxon>
        <taxon>Sporolactobacillaceae</taxon>
        <taxon>Camelliibacillus</taxon>
    </lineage>
</organism>
<keyword evidence="6 9" id="KW-1133">Transmembrane helix</keyword>
<evidence type="ECO:0000256" key="4">
    <source>
        <dbReference type="ARBA" id="ARBA00022475"/>
    </source>
</evidence>
<dbReference type="PANTHER" id="PTHR38438:SF1">
    <property type="entry name" value="RIBOFLAVIN TRANSPORTER RIBU"/>
    <property type="match status" value="1"/>
</dbReference>
<evidence type="ECO:0000256" key="9">
    <source>
        <dbReference type="SAM" id="Phobius"/>
    </source>
</evidence>
<reference evidence="11" key="1">
    <citation type="journal article" date="2019" name="Int. J. Syst. Evol. Microbiol.">
        <title>The Global Catalogue of Microorganisms (GCM) 10K type strain sequencing project: providing services to taxonomists for standard genome sequencing and annotation.</title>
        <authorList>
            <consortium name="The Broad Institute Genomics Platform"/>
            <consortium name="The Broad Institute Genome Sequencing Center for Infectious Disease"/>
            <person name="Wu L."/>
            <person name="Ma J."/>
        </authorList>
    </citation>
    <scope>NUCLEOTIDE SEQUENCE [LARGE SCALE GENOMIC DNA]</scope>
    <source>
        <strain evidence="11">CGMCC 1.16306</strain>
    </source>
</reference>
<evidence type="ECO:0000313" key="11">
    <source>
        <dbReference type="Proteomes" id="UP001596022"/>
    </source>
</evidence>
<feature type="transmembrane region" description="Helical" evidence="9">
    <location>
        <begin position="12"/>
        <end position="36"/>
    </location>
</feature>
<dbReference type="Proteomes" id="UP001596022">
    <property type="component" value="Unassembled WGS sequence"/>
</dbReference>
<dbReference type="Gene3D" id="1.10.1760.20">
    <property type="match status" value="1"/>
</dbReference>
<gene>
    <name evidence="10" type="ORF">ACFO4N_12790</name>
</gene>
<dbReference type="InterPro" id="IPR024529">
    <property type="entry name" value="ECF_trnsprt_substrate-spec"/>
</dbReference>
<keyword evidence="11" id="KW-1185">Reference proteome</keyword>
<protein>
    <recommendedName>
        <fullName evidence="8">Riboflavin transporter</fullName>
    </recommendedName>
</protein>
<dbReference type="InterPro" id="IPR025720">
    <property type="entry name" value="RibU"/>
</dbReference>
<evidence type="ECO:0000256" key="1">
    <source>
        <dbReference type="ARBA" id="ARBA00004651"/>
    </source>
</evidence>
<dbReference type="EMBL" id="JBHSFW010000010">
    <property type="protein sequence ID" value="MFC4619591.1"/>
    <property type="molecule type" value="Genomic_DNA"/>
</dbReference>
<comment type="similarity">
    <text evidence="2 8">Belongs to the prokaryotic riboflavin transporter (P-RFT) (TC 2.A.87) family.</text>
</comment>
<evidence type="ECO:0000256" key="3">
    <source>
        <dbReference type="ARBA" id="ARBA00022448"/>
    </source>
</evidence>
<proteinExistence type="inferred from homology"/>
<dbReference type="Pfam" id="PF12822">
    <property type="entry name" value="ECF_trnsprt"/>
    <property type="match status" value="1"/>
</dbReference>
<dbReference type="RefSeq" id="WP_376846686.1">
    <property type="nucleotide sequence ID" value="NZ_JBHSFW010000010.1"/>
</dbReference>
<comment type="subcellular location">
    <subcellularLocation>
        <location evidence="1">Cell membrane</location>
        <topology evidence="1">Multi-pass membrane protein</topology>
    </subcellularLocation>
</comment>
<evidence type="ECO:0000256" key="6">
    <source>
        <dbReference type="ARBA" id="ARBA00022989"/>
    </source>
</evidence>
<evidence type="ECO:0000256" key="5">
    <source>
        <dbReference type="ARBA" id="ARBA00022692"/>
    </source>
</evidence>
<dbReference type="PIRSF" id="PIRSF037778">
    <property type="entry name" value="UCP037778_transp_RibU"/>
    <property type="match status" value="1"/>
</dbReference>
<accession>A0ABV9GRP0</accession>
<keyword evidence="4 8" id="KW-1003">Cell membrane</keyword>
<comment type="function">
    <text evidence="8">Probably a riboflavin-binding protein that interacts with the energy-coupling factor (ECF) ABC-transporter complex.</text>
</comment>
<evidence type="ECO:0000256" key="2">
    <source>
        <dbReference type="ARBA" id="ARBA00005540"/>
    </source>
</evidence>
<evidence type="ECO:0000313" key="10">
    <source>
        <dbReference type="EMBL" id="MFC4619591.1"/>
    </source>
</evidence>
<feature type="transmembrane region" description="Helical" evidence="9">
    <location>
        <begin position="107"/>
        <end position="132"/>
    </location>
</feature>
<name>A0ABV9GRP0_9BACL</name>
<evidence type="ECO:0000256" key="8">
    <source>
        <dbReference type="PIRNR" id="PIRNR037778"/>
    </source>
</evidence>
<keyword evidence="7 8" id="KW-0472">Membrane</keyword>
<comment type="caution">
    <text evidence="10">The sequence shown here is derived from an EMBL/GenBank/DDBJ whole genome shotgun (WGS) entry which is preliminary data.</text>
</comment>
<feature type="transmembrane region" description="Helical" evidence="9">
    <location>
        <begin position="161"/>
        <end position="188"/>
    </location>
</feature>
<keyword evidence="3 8" id="KW-0813">Transport</keyword>
<evidence type="ECO:0000256" key="7">
    <source>
        <dbReference type="ARBA" id="ARBA00023136"/>
    </source>
</evidence>
<feature type="transmembrane region" description="Helical" evidence="9">
    <location>
        <begin position="43"/>
        <end position="63"/>
    </location>
</feature>
<sequence>MKQASLRKNITVAILSAIAFLIMYIAFPLPLFPVFLQLDLSDIPAIIGAVLYGPLAGIIIEAIKNLLHYLIAGSATGVPVGEVANFLAGGLFIVTGTFLYRKRKTILSLIIGMVIGTLVMAVVMAIANYYIIFPSYAYFLGFSTDKMIELSKAANHSIHDLVTLIVLGVLPFNIIKGLIVSVIVVPIYMRLKPRLRANV</sequence>
<dbReference type="PANTHER" id="PTHR38438">
    <property type="entry name" value="RIBOFLAVIN TRANSPORTER RIBU"/>
    <property type="match status" value="1"/>
</dbReference>
<feature type="transmembrane region" description="Helical" evidence="9">
    <location>
        <begin position="83"/>
        <end position="100"/>
    </location>
</feature>
<keyword evidence="5 9" id="KW-0812">Transmembrane</keyword>